<dbReference type="AlphaFoldDB" id="A0AAN6KXZ8"/>
<organism evidence="1 2">
    <name type="scientific">Friedmanniomyces endolithicus</name>
    <dbReference type="NCBI Taxonomy" id="329885"/>
    <lineage>
        <taxon>Eukaryota</taxon>
        <taxon>Fungi</taxon>
        <taxon>Dikarya</taxon>
        <taxon>Ascomycota</taxon>
        <taxon>Pezizomycotina</taxon>
        <taxon>Dothideomycetes</taxon>
        <taxon>Dothideomycetidae</taxon>
        <taxon>Mycosphaerellales</taxon>
        <taxon>Teratosphaeriaceae</taxon>
        <taxon>Friedmanniomyces</taxon>
    </lineage>
</organism>
<evidence type="ECO:0000313" key="2">
    <source>
        <dbReference type="Proteomes" id="UP001175353"/>
    </source>
</evidence>
<comment type="caution">
    <text evidence="1">The sequence shown here is derived from an EMBL/GenBank/DDBJ whole genome shotgun (WGS) entry which is preliminary data.</text>
</comment>
<sequence>MYTRYQAGPEPGNLIFTPAHRLLVIAIRRGLPNDVHTIDELLAFPGNLISIDVAHLNVSSSTAASQKATLSIKQALMAGAFSDYLQRRAFVAELPPTWSTGLGWPTPVFSLATIPDIKMLERHYLNLTETLDQMGVQLEQPSASDENCLKWAPLALNKLNDANSQRTRGQGLTQMTRRLIRADPNPPKDTSPRSLKNYRRNARRIAEQQLFSLEAEKQSTTFSRADMDARLAGLRASSFADEVLRRAVEVVEADGLGNGGSGRLENEAADVEDPERWLFVGGD</sequence>
<name>A0AAN6KXZ8_9PEZI</name>
<protein>
    <submittedName>
        <fullName evidence="1">Uncharacterized protein</fullName>
    </submittedName>
</protein>
<gene>
    <name evidence="1" type="ORF">LTR91_003762</name>
</gene>
<dbReference type="EMBL" id="JAUJLE010000020">
    <property type="protein sequence ID" value="KAK1006501.1"/>
    <property type="molecule type" value="Genomic_DNA"/>
</dbReference>
<evidence type="ECO:0000313" key="1">
    <source>
        <dbReference type="EMBL" id="KAK1006501.1"/>
    </source>
</evidence>
<proteinExistence type="predicted"/>
<keyword evidence="2" id="KW-1185">Reference proteome</keyword>
<dbReference type="Proteomes" id="UP001175353">
    <property type="component" value="Unassembled WGS sequence"/>
</dbReference>
<accession>A0AAN6KXZ8</accession>
<reference evidence="1" key="1">
    <citation type="submission" date="2023-06" db="EMBL/GenBank/DDBJ databases">
        <title>Black Yeasts Isolated from many extreme environments.</title>
        <authorList>
            <person name="Coleine C."/>
            <person name="Stajich J.E."/>
            <person name="Selbmann L."/>
        </authorList>
    </citation>
    <scope>NUCLEOTIDE SEQUENCE</scope>
    <source>
        <strain evidence="1">CCFEE 5200</strain>
    </source>
</reference>